<dbReference type="EMBL" id="FCNP01000033">
    <property type="protein sequence ID" value="CVI59689.1"/>
    <property type="molecule type" value="Genomic_DNA"/>
</dbReference>
<sequence length="170" mass="19379">MLQPESALLQLVERLEERVREKEAELAEFERRAQEHIDALKEDLARNRKRIELFRNEMTAMETEASPVKPFDFISTARKAPAVPSDTTGDEASQSARIRAAARLILAEMGRPMMQAEIQSEMKKRGIHIVSTRLIELIRAALRRGKEFKHIKNEGWILLDASDDQGNSSV</sequence>
<dbReference type="Proteomes" id="UP000192140">
    <property type="component" value="Unassembled WGS sequence"/>
</dbReference>
<proteinExistence type="predicted"/>
<accession>A0A1S7TYM0</accession>
<protein>
    <submittedName>
        <fullName evidence="2">Uncharacterized protein</fullName>
    </submittedName>
</protein>
<dbReference type="RefSeq" id="WP_080854356.1">
    <property type="nucleotide sequence ID" value="NZ_LT009776.1"/>
</dbReference>
<keyword evidence="1" id="KW-0175">Coiled coil</keyword>
<name>A0A1S7TYM0_9HYPH</name>
<evidence type="ECO:0000313" key="3">
    <source>
        <dbReference type="Proteomes" id="UP000192140"/>
    </source>
</evidence>
<keyword evidence="3" id="KW-1185">Reference proteome</keyword>
<reference evidence="2" key="1">
    <citation type="submission" date="2016-01" db="EMBL/GenBank/DDBJ databases">
        <authorList>
            <person name="Regsiter A."/>
            <person name="william w."/>
        </authorList>
    </citation>
    <scope>NUCLEOTIDE SEQUENCE</scope>
    <source>
        <strain evidence="2">NCPPB 1641</strain>
    </source>
</reference>
<evidence type="ECO:0000256" key="1">
    <source>
        <dbReference type="SAM" id="Coils"/>
    </source>
</evidence>
<dbReference type="AlphaFoldDB" id="A0A1S7TYM0"/>
<gene>
    <name evidence="2" type="ORF">AGR7A_Lc120642</name>
</gene>
<organism evidence="2 3">
    <name type="scientific">Agrobacterium deltaense NCPPB 1641</name>
    <dbReference type="NCBI Taxonomy" id="1183425"/>
    <lineage>
        <taxon>Bacteria</taxon>
        <taxon>Pseudomonadati</taxon>
        <taxon>Pseudomonadota</taxon>
        <taxon>Alphaproteobacteria</taxon>
        <taxon>Hyphomicrobiales</taxon>
        <taxon>Rhizobiaceae</taxon>
        <taxon>Rhizobium/Agrobacterium group</taxon>
        <taxon>Agrobacterium</taxon>
    </lineage>
</organism>
<comment type="caution">
    <text evidence="2">The sequence shown here is derived from an EMBL/GenBank/DDBJ whole genome shotgun (WGS) entry which is preliminary data.</text>
</comment>
<feature type="coiled-coil region" evidence="1">
    <location>
        <begin position="5"/>
        <end position="64"/>
    </location>
</feature>
<evidence type="ECO:0000313" key="2">
    <source>
        <dbReference type="EMBL" id="CVI59689.1"/>
    </source>
</evidence>